<dbReference type="InterPro" id="IPR040378">
    <property type="entry name" value="BASL"/>
</dbReference>
<proteinExistence type="predicted"/>
<reference evidence="1" key="1">
    <citation type="submission" date="2018-02" db="EMBL/GenBank/DDBJ databases">
        <title>Rhizophora mucronata_Transcriptome.</title>
        <authorList>
            <person name="Meera S.P."/>
            <person name="Sreeshan A."/>
            <person name="Augustine A."/>
        </authorList>
    </citation>
    <scope>NUCLEOTIDE SEQUENCE</scope>
    <source>
        <tissue evidence="1">Leaf</tissue>
    </source>
</reference>
<dbReference type="AlphaFoldDB" id="A0A2P2KGP8"/>
<dbReference type="PANTHER" id="PTHR33914:SF16">
    <property type="entry name" value="18S PRE-RIBOSOMAL ASSEMBLY PROTEIN GAR2-RELATED PROTEIN"/>
    <property type="match status" value="1"/>
</dbReference>
<organism evidence="1">
    <name type="scientific">Rhizophora mucronata</name>
    <name type="common">Asiatic mangrove</name>
    <dbReference type="NCBI Taxonomy" id="61149"/>
    <lineage>
        <taxon>Eukaryota</taxon>
        <taxon>Viridiplantae</taxon>
        <taxon>Streptophyta</taxon>
        <taxon>Embryophyta</taxon>
        <taxon>Tracheophyta</taxon>
        <taxon>Spermatophyta</taxon>
        <taxon>Magnoliopsida</taxon>
        <taxon>eudicotyledons</taxon>
        <taxon>Gunneridae</taxon>
        <taxon>Pentapetalae</taxon>
        <taxon>rosids</taxon>
        <taxon>fabids</taxon>
        <taxon>Malpighiales</taxon>
        <taxon>Rhizophoraceae</taxon>
        <taxon>Rhizophora</taxon>
    </lineage>
</organism>
<sequence>MYDNKKEITDFVASIPSSHCSLTTQSFEKDSVIHMEKRVMEHELPELMVCYEENTCHLIKDICVDDAMPSQGKFLFDTGIDETTAYSLVSLGKDINSGNPKERVDIDMSVPEVGKSPARSEKANLSRPFLYSDKKGLQNGLPPDFGCKFSTVGGEVKDGITDAFKEIFSLRDFLSVPELNKELSDFKSSIESMVEAKEQSLQVHISQLS</sequence>
<accession>A0A2P2KGP8</accession>
<evidence type="ECO:0000313" key="1">
    <source>
        <dbReference type="EMBL" id="MBX04896.1"/>
    </source>
</evidence>
<dbReference type="PANTHER" id="PTHR33914">
    <property type="entry name" value="18S PRE-RIBOSOMAL ASSEMBLY PROTEIN GAR2-LIKE PROTEIN"/>
    <property type="match status" value="1"/>
</dbReference>
<dbReference type="GO" id="GO:0009786">
    <property type="term" value="P:regulation of asymmetric cell division"/>
    <property type="evidence" value="ECO:0007669"/>
    <property type="project" value="InterPro"/>
</dbReference>
<protein>
    <submittedName>
        <fullName evidence="1">Uncharacterized protein</fullName>
    </submittedName>
</protein>
<name>A0A2P2KGP8_RHIMU</name>
<dbReference type="EMBL" id="GGEC01024412">
    <property type="protein sequence ID" value="MBX04896.1"/>
    <property type="molecule type" value="Transcribed_RNA"/>
</dbReference>